<dbReference type="AlphaFoldDB" id="A0A016RUS6"/>
<evidence type="ECO:0000259" key="10">
    <source>
        <dbReference type="PROSITE" id="PS50011"/>
    </source>
</evidence>
<dbReference type="EC" id="2.7.11.1" evidence="1"/>
<dbReference type="PROSITE" id="PS50011">
    <property type="entry name" value="PROTEIN_KINASE_DOM"/>
    <property type="match status" value="1"/>
</dbReference>
<dbReference type="Gene3D" id="1.10.510.10">
    <property type="entry name" value="Transferase(Phosphotransferase) domain 1"/>
    <property type="match status" value="1"/>
</dbReference>
<dbReference type="PANTHER" id="PTHR44899:SF3">
    <property type="entry name" value="SERINE_THREONINE-PROTEIN KINASE NEK1"/>
    <property type="match status" value="1"/>
</dbReference>
<evidence type="ECO:0000256" key="3">
    <source>
        <dbReference type="ARBA" id="ARBA00022679"/>
    </source>
</evidence>
<dbReference type="PROSITE" id="PS00107">
    <property type="entry name" value="PROTEIN_KINASE_ATP"/>
    <property type="match status" value="1"/>
</dbReference>
<keyword evidence="12" id="KW-1185">Reference proteome</keyword>
<keyword evidence="5" id="KW-0418">Kinase</keyword>
<reference evidence="12" key="1">
    <citation type="journal article" date="2015" name="Nat. Genet.">
        <title>The genome and transcriptome of the zoonotic hookworm Ancylostoma ceylanicum identify infection-specific gene families.</title>
        <authorList>
            <person name="Schwarz E.M."/>
            <person name="Hu Y."/>
            <person name="Antoshechkin I."/>
            <person name="Miller M.M."/>
            <person name="Sternberg P.W."/>
            <person name="Aroian R.V."/>
        </authorList>
    </citation>
    <scope>NUCLEOTIDE SEQUENCE</scope>
    <source>
        <strain evidence="12">HY135</strain>
    </source>
</reference>
<evidence type="ECO:0000256" key="5">
    <source>
        <dbReference type="ARBA" id="ARBA00022777"/>
    </source>
</evidence>
<accession>A0A016RUS6</accession>
<evidence type="ECO:0000256" key="8">
    <source>
        <dbReference type="ARBA" id="ARBA00048679"/>
    </source>
</evidence>
<dbReference type="OrthoDB" id="5857966at2759"/>
<dbReference type="InterPro" id="IPR051131">
    <property type="entry name" value="NEK_Ser/Thr_kinase_NIMA"/>
</dbReference>
<dbReference type="SUPFAM" id="SSF56112">
    <property type="entry name" value="Protein kinase-like (PK-like)"/>
    <property type="match status" value="1"/>
</dbReference>
<dbReference type="GO" id="GO:0004674">
    <property type="term" value="F:protein serine/threonine kinase activity"/>
    <property type="evidence" value="ECO:0007669"/>
    <property type="project" value="UniProtKB-KW"/>
</dbReference>
<keyword evidence="3" id="KW-0808">Transferase</keyword>
<evidence type="ECO:0000256" key="7">
    <source>
        <dbReference type="ARBA" id="ARBA00047899"/>
    </source>
</evidence>
<dbReference type="InterPro" id="IPR011009">
    <property type="entry name" value="Kinase-like_dom_sf"/>
</dbReference>
<dbReference type="PANTHER" id="PTHR44899">
    <property type="entry name" value="CAMK FAMILY PROTEIN KINASE"/>
    <property type="match status" value="1"/>
</dbReference>
<feature type="domain" description="Protein kinase" evidence="10">
    <location>
        <begin position="42"/>
        <end position="142"/>
    </location>
</feature>
<evidence type="ECO:0000256" key="2">
    <source>
        <dbReference type="ARBA" id="ARBA00022527"/>
    </source>
</evidence>
<dbReference type="Pfam" id="PF00069">
    <property type="entry name" value="Pkinase"/>
    <property type="match status" value="1"/>
</dbReference>
<sequence length="142" mass="16345">MLNDRPNRSPNAAKKDAFAVSRQLPIRFIENAASIYDRISNYEKYGLLGKGAFGKVWKAKRKGCDEKWYAMKVIKPKSPHQKQLALREVHVMDGLRHPSIVLLDYGFKDRRKIVLLLEYCDMGTLKQLLGERGKLENQLTAK</sequence>
<gene>
    <name evidence="11" type="primary">Acey_s0366.g3</name>
    <name evidence="11" type="ORF">Y032_0366g3</name>
</gene>
<dbReference type="STRING" id="53326.A0A016RUS6"/>
<dbReference type="EMBL" id="JARK01001702">
    <property type="protein sequence ID" value="EYB82130.1"/>
    <property type="molecule type" value="Genomic_DNA"/>
</dbReference>
<name>A0A016RUS6_9BILA</name>
<comment type="caution">
    <text evidence="11">The sequence shown here is derived from an EMBL/GenBank/DDBJ whole genome shotgun (WGS) entry which is preliminary data.</text>
</comment>
<proteinExistence type="predicted"/>
<keyword evidence="6 9" id="KW-0067">ATP-binding</keyword>
<keyword evidence="4 9" id="KW-0547">Nucleotide-binding</keyword>
<evidence type="ECO:0000256" key="9">
    <source>
        <dbReference type="PROSITE-ProRule" id="PRU10141"/>
    </source>
</evidence>
<dbReference type="InterPro" id="IPR017441">
    <property type="entry name" value="Protein_kinase_ATP_BS"/>
</dbReference>
<protein>
    <recommendedName>
        <fullName evidence="1">non-specific serine/threonine protein kinase</fullName>
        <ecNumber evidence="1">2.7.11.1</ecNumber>
    </recommendedName>
</protein>
<dbReference type="GO" id="GO:0005524">
    <property type="term" value="F:ATP binding"/>
    <property type="evidence" value="ECO:0007669"/>
    <property type="project" value="UniProtKB-UniRule"/>
</dbReference>
<evidence type="ECO:0000313" key="11">
    <source>
        <dbReference type="EMBL" id="EYB82130.1"/>
    </source>
</evidence>
<comment type="catalytic activity">
    <reaction evidence="8">
        <text>L-seryl-[protein] + ATP = O-phospho-L-seryl-[protein] + ADP + H(+)</text>
        <dbReference type="Rhea" id="RHEA:17989"/>
        <dbReference type="Rhea" id="RHEA-COMP:9863"/>
        <dbReference type="Rhea" id="RHEA-COMP:11604"/>
        <dbReference type="ChEBI" id="CHEBI:15378"/>
        <dbReference type="ChEBI" id="CHEBI:29999"/>
        <dbReference type="ChEBI" id="CHEBI:30616"/>
        <dbReference type="ChEBI" id="CHEBI:83421"/>
        <dbReference type="ChEBI" id="CHEBI:456216"/>
        <dbReference type="EC" id="2.7.11.1"/>
    </reaction>
</comment>
<comment type="catalytic activity">
    <reaction evidence="7">
        <text>L-threonyl-[protein] + ATP = O-phospho-L-threonyl-[protein] + ADP + H(+)</text>
        <dbReference type="Rhea" id="RHEA:46608"/>
        <dbReference type="Rhea" id="RHEA-COMP:11060"/>
        <dbReference type="Rhea" id="RHEA-COMP:11605"/>
        <dbReference type="ChEBI" id="CHEBI:15378"/>
        <dbReference type="ChEBI" id="CHEBI:30013"/>
        <dbReference type="ChEBI" id="CHEBI:30616"/>
        <dbReference type="ChEBI" id="CHEBI:61977"/>
        <dbReference type="ChEBI" id="CHEBI:456216"/>
        <dbReference type="EC" id="2.7.11.1"/>
    </reaction>
</comment>
<dbReference type="InterPro" id="IPR000719">
    <property type="entry name" value="Prot_kinase_dom"/>
</dbReference>
<evidence type="ECO:0000256" key="6">
    <source>
        <dbReference type="ARBA" id="ARBA00022840"/>
    </source>
</evidence>
<evidence type="ECO:0000256" key="1">
    <source>
        <dbReference type="ARBA" id="ARBA00012513"/>
    </source>
</evidence>
<keyword evidence="2" id="KW-0723">Serine/threonine-protein kinase</keyword>
<dbReference type="Proteomes" id="UP000024635">
    <property type="component" value="Unassembled WGS sequence"/>
</dbReference>
<organism evidence="11 12">
    <name type="scientific">Ancylostoma ceylanicum</name>
    <dbReference type="NCBI Taxonomy" id="53326"/>
    <lineage>
        <taxon>Eukaryota</taxon>
        <taxon>Metazoa</taxon>
        <taxon>Ecdysozoa</taxon>
        <taxon>Nematoda</taxon>
        <taxon>Chromadorea</taxon>
        <taxon>Rhabditida</taxon>
        <taxon>Rhabditina</taxon>
        <taxon>Rhabditomorpha</taxon>
        <taxon>Strongyloidea</taxon>
        <taxon>Ancylostomatidae</taxon>
        <taxon>Ancylostomatinae</taxon>
        <taxon>Ancylostoma</taxon>
    </lineage>
</organism>
<evidence type="ECO:0000256" key="4">
    <source>
        <dbReference type="ARBA" id="ARBA00022741"/>
    </source>
</evidence>
<feature type="binding site" evidence="9">
    <location>
        <position position="72"/>
    </location>
    <ligand>
        <name>ATP</name>
        <dbReference type="ChEBI" id="CHEBI:30616"/>
    </ligand>
</feature>
<evidence type="ECO:0000313" key="12">
    <source>
        <dbReference type="Proteomes" id="UP000024635"/>
    </source>
</evidence>